<dbReference type="Proteomes" id="UP000499080">
    <property type="component" value="Unassembled WGS sequence"/>
</dbReference>
<organism evidence="2 3">
    <name type="scientific">Araneus ventricosus</name>
    <name type="common">Orbweaver spider</name>
    <name type="synonym">Epeira ventricosa</name>
    <dbReference type="NCBI Taxonomy" id="182803"/>
    <lineage>
        <taxon>Eukaryota</taxon>
        <taxon>Metazoa</taxon>
        <taxon>Ecdysozoa</taxon>
        <taxon>Arthropoda</taxon>
        <taxon>Chelicerata</taxon>
        <taxon>Arachnida</taxon>
        <taxon>Araneae</taxon>
        <taxon>Araneomorphae</taxon>
        <taxon>Entelegynae</taxon>
        <taxon>Araneoidea</taxon>
        <taxon>Araneidae</taxon>
        <taxon>Araneus</taxon>
    </lineage>
</organism>
<sequence length="77" mass="8397">MKVVSRYTFMTIAAVTLKLREERCKGLKWAHCILRKKKQTLTSSGQTPAEGSTPTGQELASIAPPAKAFSPAKPNTH</sequence>
<reference evidence="2 3" key="1">
    <citation type="journal article" date="2019" name="Sci. Rep.">
        <title>Orb-weaving spider Araneus ventricosus genome elucidates the spidroin gene catalogue.</title>
        <authorList>
            <person name="Kono N."/>
            <person name="Nakamura H."/>
            <person name="Ohtoshi R."/>
            <person name="Moran D.A.P."/>
            <person name="Shinohara A."/>
            <person name="Yoshida Y."/>
            <person name="Fujiwara M."/>
            <person name="Mori M."/>
            <person name="Tomita M."/>
            <person name="Arakawa K."/>
        </authorList>
    </citation>
    <scope>NUCLEOTIDE SEQUENCE [LARGE SCALE GENOMIC DNA]</scope>
</reference>
<evidence type="ECO:0000313" key="3">
    <source>
        <dbReference type="Proteomes" id="UP000499080"/>
    </source>
</evidence>
<feature type="compositionally biased region" description="Low complexity" evidence="1">
    <location>
        <begin position="60"/>
        <end position="77"/>
    </location>
</feature>
<proteinExistence type="predicted"/>
<comment type="caution">
    <text evidence="2">The sequence shown here is derived from an EMBL/GenBank/DDBJ whole genome shotgun (WGS) entry which is preliminary data.</text>
</comment>
<feature type="compositionally biased region" description="Polar residues" evidence="1">
    <location>
        <begin position="40"/>
        <end position="58"/>
    </location>
</feature>
<keyword evidence="3" id="KW-1185">Reference proteome</keyword>
<protein>
    <submittedName>
        <fullName evidence="2">Uncharacterized protein</fullName>
    </submittedName>
</protein>
<dbReference type="EMBL" id="BGPR01001340">
    <property type="protein sequence ID" value="GBM51530.1"/>
    <property type="molecule type" value="Genomic_DNA"/>
</dbReference>
<evidence type="ECO:0000313" key="2">
    <source>
        <dbReference type="EMBL" id="GBM51530.1"/>
    </source>
</evidence>
<feature type="region of interest" description="Disordered" evidence="1">
    <location>
        <begin position="40"/>
        <end position="77"/>
    </location>
</feature>
<accession>A0A4Y2GD57</accession>
<gene>
    <name evidence="2" type="ORF">AVEN_74706_1</name>
</gene>
<dbReference type="AlphaFoldDB" id="A0A4Y2GD57"/>
<name>A0A4Y2GD57_ARAVE</name>
<evidence type="ECO:0000256" key="1">
    <source>
        <dbReference type="SAM" id="MobiDB-lite"/>
    </source>
</evidence>